<dbReference type="InterPro" id="IPR007110">
    <property type="entry name" value="Ig-like_dom"/>
</dbReference>
<dbReference type="AlphaFoldDB" id="A0A7R9FXA4"/>
<reference evidence="2" key="1">
    <citation type="submission" date="2020-11" db="EMBL/GenBank/DDBJ databases">
        <authorList>
            <person name="Tran Van P."/>
        </authorList>
    </citation>
    <scope>NUCLEOTIDE SEQUENCE</scope>
</reference>
<dbReference type="Gene3D" id="2.60.40.10">
    <property type="entry name" value="Immunoglobulins"/>
    <property type="match status" value="1"/>
</dbReference>
<accession>A0A7R9FXA4</accession>
<evidence type="ECO:0000259" key="1">
    <source>
        <dbReference type="PROSITE" id="PS50835"/>
    </source>
</evidence>
<protein>
    <recommendedName>
        <fullName evidence="1">Ig-like domain-containing protein</fullName>
    </recommendedName>
</protein>
<proteinExistence type="predicted"/>
<feature type="domain" description="Ig-like" evidence="1">
    <location>
        <begin position="260"/>
        <end position="371"/>
    </location>
</feature>
<dbReference type="PROSITE" id="PS50835">
    <property type="entry name" value="IG_LIKE"/>
    <property type="match status" value="1"/>
</dbReference>
<organism evidence="2">
    <name type="scientific">Timema shepardi</name>
    <name type="common">Walking stick</name>
    <dbReference type="NCBI Taxonomy" id="629360"/>
    <lineage>
        <taxon>Eukaryota</taxon>
        <taxon>Metazoa</taxon>
        <taxon>Ecdysozoa</taxon>
        <taxon>Arthropoda</taxon>
        <taxon>Hexapoda</taxon>
        <taxon>Insecta</taxon>
        <taxon>Pterygota</taxon>
        <taxon>Neoptera</taxon>
        <taxon>Polyneoptera</taxon>
        <taxon>Phasmatodea</taxon>
        <taxon>Timematodea</taxon>
        <taxon>Timematoidea</taxon>
        <taxon>Timematidae</taxon>
        <taxon>Timema</taxon>
    </lineage>
</organism>
<name>A0A7R9FXA4_TIMSH</name>
<dbReference type="EMBL" id="OC001002">
    <property type="protein sequence ID" value="CAD7258878.1"/>
    <property type="molecule type" value="Genomic_DNA"/>
</dbReference>
<dbReference type="InterPro" id="IPR036179">
    <property type="entry name" value="Ig-like_dom_sf"/>
</dbReference>
<sequence>MARNDRVVTSRLGMAHQHSSSTVIGSRTTVACMGIKMAAAAILFLPHLWLSGCLGGRFPEPYYHLDNRHSENYDPRFWLAPYEYPIDAHYYPEDYMDMNYSSNDGYPQDPYLTRYVWEPKCCADELGVTSALSLDVACRQMNHGRDELRNGFFHLSACFLYNYVGCLPECPGLCMMPIPVPTPDIILEFEIYLISLKHVLQGCLIHHADVDTSPQSHCLVSFSPMPKRGALLWSMTRDVGEKFLDQRRFDQPWWHRGDEPWYYPTRPTRVRLGQGRYRLLNPSDAELNCDFPDSEHIISNVVWVRADLAEPDVRSLYRLHKERGRDAYSKVTGHVRGSTLYLHRVTPLDTGLYRCLATSRGPGGRVQTVFQDVHFVPDIWHNHRP</sequence>
<dbReference type="InterPro" id="IPR013783">
    <property type="entry name" value="Ig-like_fold"/>
</dbReference>
<gene>
    <name evidence="2" type="ORF">TSIB3V08_LOCUS3099</name>
</gene>
<dbReference type="SUPFAM" id="SSF48726">
    <property type="entry name" value="Immunoglobulin"/>
    <property type="match status" value="1"/>
</dbReference>
<evidence type="ECO:0000313" key="2">
    <source>
        <dbReference type="EMBL" id="CAD7258878.1"/>
    </source>
</evidence>
<dbReference type="CDD" id="cd00096">
    <property type="entry name" value="Ig"/>
    <property type="match status" value="1"/>
</dbReference>